<evidence type="ECO:0008006" key="3">
    <source>
        <dbReference type="Google" id="ProtNLM"/>
    </source>
</evidence>
<dbReference type="EMBL" id="CP162511">
    <property type="protein sequence ID" value="XDI06293.1"/>
    <property type="molecule type" value="Genomic_DNA"/>
</dbReference>
<dbReference type="InterPro" id="IPR006311">
    <property type="entry name" value="TAT_signal"/>
</dbReference>
<proteinExistence type="predicted"/>
<keyword evidence="1" id="KW-0732">Signal</keyword>
<dbReference type="AlphaFoldDB" id="A0AB39BIL6"/>
<evidence type="ECO:0000313" key="2">
    <source>
        <dbReference type="EMBL" id="XDI06293.1"/>
    </source>
</evidence>
<protein>
    <recommendedName>
        <fullName evidence="3">Secreted protein</fullName>
    </recommendedName>
</protein>
<feature type="chain" id="PRO_5044231311" description="Secreted protein" evidence="1">
    <location>
        <begin position="29"/>
        <end position="160"/>
    </location>
</feature>
<organism evidence="2">
    <name type="scientific">Herbiconiux sp. A18JL235</name>
    <dbReference type="NCBI Taxonomy" id="3152363"/>
    <lineage>
        <taxon>Bacteria</taxon>
        <taxon>Bacillati</taxon>
        <taxon>Actinomycetota</taxon>
        <taxon>Actinomycetes</taxon>
        <taxon>Micrococcales</taxon>
        <taxon>Microbacteriaceae</taxon>
        <taxon>Herbiconiux</taxon>
    </lineage>
</organism>
<reference evidence="2" key="1">
    <citation type="submission" date="2024-05" db="EMBL/GenBank/DDBJ databases">
        <title>Herbiconiux sp. A18JL235.</title>
        <authorList>
            <person name="Zhang G."/>
        </authorList>
    </citation>
    <scope>NUCLEOTIDE SEQUENCE</scope>
    <source>
        <strain evidence="2">A18JL235</strain>
    </source>
</reference>
<feature type="signal peptide" evidence="1">
    <location>
        <begin position="1"/>
        <end position="28"/>
    </location>
</feature>
<name>A0AB39BIL6_9MICO</name>
<sequence length="160" mass="16484">MTEPEVPSVSRRTVVGAAWAAPVIVALAAAPQAAASAAQLLDAFAIGPDISGQPAGTAYRLHVGNSGLSAIPAGGLTLYVDGSDRQWTLEMFDSDGWAYGPGTGGGPTYSYVYTAPLAPGETITIDIVLRRAPSTVLPTAQFIYSAPGYDSKILSLQVPF</sequence>
<gene>
    <name evidence="2" type="ORF">ABFY20_04130</name>
</gene>
<dbReference type="RefSeq" id="WP_368498676.1">
    <property type="nucleotide sequence ID" value="NZ_CP162511.1"/>
</dbReference>
<accession>A0AB39BIL6</accession>
<dbReference type="PROSITE" id="PS51318">
    <property type="entry name" value="TAT"/>
    <property type="match status" value="1"/>
</dbReference>
<evidence type="ECO:0000256" key="1">
    <source>
        <dbReference type="SAM" id="SignalP"/>
    </source>
</evidence>